<reference evidence="1 2" key="1">
    <citation type="submission" date="2020-10" db="EMBL/GenBank/DDBJ databases">
        <title>ChiBAC.</title>
        <authorList>
            <person name="Zenner C."/>
            <person name="Hitch T.C.A."/>
            <person name="Clavel T."/>
        </authorList>
    </citation>
    <scope>NUCLEOTIDE SEQUENCE [LARGE SCALE GENOMIC DNA]</scope>
    <source>
        <strain evidence="1 2">DSM 107455</strain>
    </source>
</reference>
<evidence type="ECO:0008006" key="3">
    <source>
        <dbReference type="Google" id="ProtNLM"/>
    </source>
</evidence>
<proteinExistence type="predicted"/>
<protein>
    <recommendedName>
        <fullName evidence="3">Pilus assembly protein</fullName>
    </recommendedName>
</protein>
<evidence type="ECO:0000313" key="1">
    <source>
        <dbReference type="EMBL" id="MBE5023629.1"/>
    </source>
</evidence>
<gene>
    <name evidence="1" type="ORF">INF26_02005</name>
</gene>
<dbReference type="Proteomes" id="UP001194273">
    <property type="component" value="Unassembled WGS sequence"/>
</dbReference>
<organism evidence="1 2">
    <name type="scientific">Thermophilibacter gallinarum</name>
    <dbReference type="NCBI Taxonomy" id="2779357"/>
    <lineage>
        <taxon>Bacteria</taxon>
        <taxon>Bacillati</taxon>
        <taxon>Actinomycetota</taxon>
        <taxon>Coriobacteriia</taxon>
        <taxon>Coriobacteriales</taxon>
        <taxon>Atopobiaceae</taxon>
        <taxon>Thermophilibacter</taxon>
    </lineage>
</organism>
<name>A0ABR9QRQ0_9ACTN</name>
<keyword evidence="2" id="KW-1185">Reference proteome</keyword>
<dbReference type="EMBL" id="JADCJZ010000001">
    <property type="protein sequence ID" value="MBE5023629.1"/>
    <property type="molecule type" value="Genomic_DNA"/>
</dbReference>
<sequence length="144" mass="15427">MTVELAVVTPVVIVVALVVLNLMGFVEACAAFDQVALDAVVAQGVAPSGEQSEGRAAAEVRSAIEELLGREGRCEVEVRAEAVGMGATSSGLVMSPLLTRYVCTLTYRPWPRLLRMPGVTYEAPLALRHECELVVDRFRPGVVM</sequence>
<accession>A0ABR9QRQ0</accession>
<comment type="caution">
    <text evidence="1">The sequence shown here is derived from an EMBL/GenBank/DDBJ whole genome shotgun (WGS) entry which is preliminary data.</text>
</comment>
<evidence type="ECO:0000313" key="2">
    <source>
        <dbReference type="Proteomes" id="UP001194273"/>
    </source>
</evidence>